<feature type="transmembrane region" description="Helical" evidence="8">
    <location>
        <begin position="462"/>
        <end position="478"/>
    </location>
</feature>
<comment type="subcellular location">
    <subcellularLocation>
        <location evidence="1">Cell membrane</location>
        <topology evidence="1">Multi-pass membrane protein</topology>
    </subcellularLocation>
</comment>
<organism evidence="10 11">
    <name type="scientific">Cohnella fermenti</name>
    <dbReference type="NCBI Taxonomy" id="2565925"/>
    <lineage>
        <taxon>Bacteria</taxon>
        <taxon>Bacillati</taxon>
        <taxon>Bacillota</taxon>
        <taxon>Bacilli</taxon>
        <taxon>Bacillales</taxon>
        <taxon>Paenibacillaceae</taxon>
        <taxon>Cohnella</taxon>
    </lineage>
</organism>
<reference evidence="10 11" key="1">
    <citation type="submission" date="2019-04" db="EMBL/GenBank/DDBJ databases">
        <title>Cohnella sp. nov. isolated from preserved vegetables.</title>
        <authorList>
            <person name="Lin S.-Y."/>
            <person name="Hung M.-H."/>
            <person name="Young C.-C."/>
        </authorList>
    </citation>
    <scope>NUCLEOTIDE SEQUENCE [LARGE SCALE GENOMIC DNA]</scope>
    <source>
        <strain evidence="10 11">CC-MHH1044</strain>
    </source>
</reference>
<dbReference type="GO" id="GO:0016763">
    <property type="term" value="F:pentosyltransferase activity"/>
    <property type="evidence" value="ECO:0007669"/>
    <property type="project" value="TreeGrafter"/>
</dbReference>
<feature type="transmembrane region" description="Helical" evidence="8">
    <location>
        <begin position="7"/>
        <end position="27"/>
    </location>
</feature>
<sequence>MTRTIRTALYGLLALFAAVFVVSTFFLRAEYNYGVYGDTAFLAGQKLGVYMPVLAVLLASGWALYRLCRKLYRFRPQLVIPAVLAASFAVQTAIVFLFPLQPTADSKTVLSLAQDMLYDGDYSSFQLGGYLYMFPFNFSIALYLNTLLAIFPDNYLVLKLFNMLFTLVTTLMVYLIHRELSGRKDSRDYGVLALAAFYPPSLFMVNYIYNDVLATALLASSVYFLLRFVRGGGWKHLLVSAALLALGNYFRSIGAIVLIAAILYVWLSLGRLGARRGWAAVAVLAGLFFVPGLAQNGLLQATGIVDESPSANSAPVYLWLNMGLNTETLGFWDERESYSIYQRQAGYDKEKSIELFKAEIGRKWTEATAAELAETYYKKLVWTWTEGTYQLERYGIGNDGTTGRHPLAADYSYATFATERMKSDSPATTGLLWATYGMNALLFAFAFVRLIGSLRKDRLDDVLPALVVLGFIGFYALWEIKSRYVFPVYPLLLVLAYAGFGDAYRRLFGRREGTA</sequence>
<evidence type="ECO:0000256" key="5">
    <source>
        <dbReference type="ARBA" id="ARBA00022692"/>
    </source>
</evidence>
<keyword evidence="11" id="KW-1185">Reference proteome</keyword>
<comment type="caution">
    <text evidence="10">The sequence shown here is derived from an EMBL/GenBank/DDBJ whole genome shotgun (WGS) entry which is preliminary data.</text>
</comment>
<feature type="transmembrane region" description="Helical" evidence="8">
    <location>
        <begin position="125"/>
        <end position="144"/>
    </location>
</feature>
<evidence type="ECO:0000256" key="7">
    <source>
        <dbReference type="ARBA" id="ARBA00023136"/>
    </source>
</evidence>
<dbReference type="Proteomes" id="UP000310636">
    <property type="component" value="Unassembled WGS sequence"/>
</dbReference>
<evidence type="ECO:0000256" key="4">
    <source>
        <dbReference type="ARBA" id="ARBA00022679"/>
    </source>
</evidence>
<keyword evidence="5 8" id="KW-0812">Transmembrane</keyword>
<evidence type="ECO:0000256" key="6">
    <source>
        <dbReference type="ARBA" id="ARBA00022989"/>
    </source>
</evidence>
<dbReference type="GO" id="GO:0005886">
    <property type="term" value="C:plasma membrane"/>
    <property type="evidence" value="ECO:0007669"/>
    <property type="project" value="UniProtKB-SubCell"/>
</dbReference>
<feature type="transmembrane region" description="Helical" evidence="8">
    <location>
        <begin position="212"/>
        <end position="229"/>
    </location>
</feature>
<keyword evidence="3" id="KW-0328">Glycosyltransferase</keyword>
<keyword evidence="2" id="KW-1003">Cell membrane</keyword>
<gene>
    <name evidence="10" type="ORF">E6C55_11330</name>
</gene>
<proteinExistence type="predicted"/>
<dbReference type="GO" id="GO:0009103">
    <property type="term" value="P:lipopolysaccharide biosynthetic process"/>
    <property type="evidence" value="ECO:0007669"/>
    <property type="project" value="UniProtKB-ARBA"/>
</dbReference>
<feature type="transmembrane region" description="Helical" evidence="8">
    <location>
        <begin position="484"/>
        <end position="504"/>
    </location>
</feature>
<dbReference type="RefSeq" id="WP_136369906.1">
    <property type="nucleotide sequence ID" value="NZ_SSOB01000012.1"/>
</dbReference>
<dbReference type="OrthoDB" id="2658722at2"/>
<evidence type="ECO:0000313" key="11">
    <source>
        <dbReference type="Proteomes" id="UP000310636"/>
    </source>
</evidence>
<dbReference type="InterPro" id="IPR038731">
    <property type="entry name" value="RgtA/B/C-like"/>
</dbReference>
<protein>
    <submittedName>
        <fullName evidence="10">Glycosyltransferase family 39 protein</fullName>
    </submittedName>
</protein>
<feature type="transmembrane region" description="Helical" evidence="8">
    <location>
        <begin position="249"/>
        <end position="267"/>
    </location>
</feature>
<evidence type="ECO:0000256" key="1">
    <source>
        <dbReference type="ARBA" id="ARBA00004651"/>
    </source>
</evidence>
<feature type="transmembrane region" description="Helical" evidence="8">
    <location>
        <begin position="47"/>
        <end position="67"/>
    </location>
</feature>
<dbReference type="InterPro" id="IPR050297">
    <property type="entry name" value="LipidA_mod_glycosyltrf_83"/>
</dbReference>
<feature type="domain" description="Glycosyltransferase RgtA/B/C/D-like" evidence="9">
    <location>
        <begin position="144"/>
        <end position="291"/>
    </location>
</feature>
<evidence type="ECO:0000256" key="2">
    <source>
        <dbReference type="ARBA" id="ARBA00022475"/>
    </source>
</evidence>
<evidence type="ECO:0000259" key="9">
    <source>
        <dbReference type="Pfam" id="PF13231"/>
    </source>
</evidence>
<dbReference type="PANTHER" id="PTHR33908">
    <property type="entry name" value="MANNOSYLTRANSFERASE YKCB-RELATED"/>
    <property type="match status" value="1"/>
</dbReference>
<feature type="transmembrane region" description="Helical" evidence="8">
    <location>
        <begin position="79"/>
        <end position="100"/>
    </location>
</feature>
<dbReference type="EMBL" id="SSOB01000012">
    <property type="protein sequence ID" value="THF79917.1"/>
    <property type="molecule type" value="Genomic_DNA"/>
</dbReference>
<name>A0A4S4BZ98_9BACL</name>
<evidence type="ECO:0000256" key="8">
    <source>
        <dbReference type="SAM" id="Phobius"/>
    </source>
</evidence>
<feature type="transmembrane region" description="Helical" evidence="8">
    <location>
        <begin position="189"/>
        <end position="205"/>
    </location>
</feature>
<feature type="transmembrane region" description="Helical" evidence="8">
    <location>
        <begin position="279"/>
        <end position="299"/>
    </location>
</feature>
<dbReference type="Pfam" id="PF13231">
    <property type="entry name" value="PMT_2"/>
    <property type="match status" value="1"/>
</dbReference>
<evidence type="ECO:0000256" key="3">
    <source>
        <dbReference type="ARBA" id="ARBA00022676"/>
    </source>
</evidence>
<keyword evidence="7 8" id="KW-0472">Membrane</keyword>
<keyword evidence="4 10" id="KW-0808">Transferase</keyword>
<evidence type="ECO:0000313" key="10">
    <source>
        <dbReference type="EMBL" id="THF79917.1"/>
    </source>
</evidence>
<dbReference type="AlphaFoldDB" id="A0A4S4BZ98"/>
<feature type="transmembrane region" description="Helical" evidence="8">
    <location>
        <begin position="430"/>
        <end position="450"/>
    </location>
</feature>
<dbReference type="PANTHER" id="PTHR33908:SF11">
    <property type="entry name" value="MEMBRANE PROTEIN"/>
    <property type="match status" value="1"/>
</dbReference>
<keyword evidence="6 8" id="KW-1133">Transmembrane helix</keyword>
<accession>A0A4S4BZ98</accession>
<feature type="transmembrane region" description="Helical" evidence="8">
    <location>
        <begin position="156"/>
        <end position="177"/>
    </location>
</feature>